<feature type="region of interest" description="Disordered" evidence="1">
    <location>
        <begin position="1"/>
        <end position="21"/>
    </location>
</feature>
<name>A0A165NJV3_9AGAM</name>
<evidence type="ECO:0000256" key="1">
    <source>
        <dbReference type="SAM" id="MobiDB-lite"/>
    </source>
</evidence>
<evidence type="ECO:0000313" key="3">
    <source>
        <dbReference type="Proteomes" id="UP000076761"/>
    </source>
</evidence>
<organism evidence="2 3">
    <name type="scientific">Neolentinus lepideus HHB14362 ss-1</name>
    <dbReference type="NCBI Taxonomy" id="1314782"/>
    <lineage>
        <taxon>Eukaryota</taxon>
        <taxon>Fungi</taxon>
        <taxon>Dikarya</taxon>
        <taxon>Basidiomycota</taxon>
        <taxon>Agaricomycotina</taxon>
        <taxon>Agaricomycetes</taxon>
        <taxon>Gloeophyllales</taxon>
        <taxon>Gloeophyllaceae</taxon>
        <taxon>Neolentinus</taxon>
    </lineage>
</organism>
<dbReference type="InParanoid" id="A0A165NJV3"/>
<accession>A0A165NJV3</accession>
<dbReference type="Proteomes" id="UP000076761">
    <property type="component" value="Unassembled WGS sequence"/>
</dbReference>
<gene>
    <name evidence="2" type="ORF">NEOLEDRAFT_932581</name>
</gene>
<protein>
    <submittedName>
        <fullName evidence="2">Uncharacterized protein</fullName>
    </submittedName>
</protein>
<evidence type="ECO:0000313" key="2">
    <source>
        <dbReference type="EMBL" id="KZT19747.1"/>
    </source>
</evidence>
<keyword evidence="3" id="KW-1185">Reference proteome</keyword>
<sequence length="198" mass="22428">MEHEIRNVHSNTTLKSTDAVPVGAPHPARLWSLMAQKLRAHEYHFSPRQDRSTQSVCRRVSSPYALPWTNPNSRLSDTSLLGRPNLFVWVGHGGGTHERARIYIGLGSRGNFWKRDERRRRSRGGSGRVGRWGGGGAGNTKVFGEGGGRARYVCIYAQMGLGDRWWLWGCRVEIGRAITFLKTMRFKSKCCVTCEYEF</sequence>
<dbReference type="AlphaFoldDB" id="A0A165NJV3"/>
<reference evidence="2 3" key="1">
    <citation type="journal article" date="2016" name="Mol. Biol. Evol.">
        <title>Comparative Genomics of Early-Diverging Mushroom-Forming Fungi Provides Insights into the Origins of Lignocellulose Decay Capabilities.</title>
        <authorList>
            <person name="Nagy L.G."/>
            <person name="Riley R."/>
            <person name="Tritt A."/>
            <person name="Adam C."/>
            <person name="Daum C."/>
            <person name="Floudas D."/>
            <person name="Sun H."/>
            <person name="Yadav J.S."/>
            <person name="Pangilinan J."/>
            <person name="Larsson K.H."/>
            <person name="Matsuura K."/>
            <person name="Barry K."/>
            <person name="Labutti K."/>
            <person name="Kuo R."/>
            <person name="Ohm R.A."/>
            <person name="Bhattacharya S.S."/>
            <person name="Shirouzu T."/>
            <person name="Yoshinaga Y."/>
            <person name="Martin F.M."/>
            <person name="Grigoriev I.V."/>
            <person name="Hibbett D.S."/>
        </authorList>
    </citation>
    <scope>NUCLEOTIDE SEQUENCE [LARGE SCALE GENOMIC DNA]</scope>
    <source>
        <strain evidence="2 3">HHB14362 ss-1</strain>
    </source>
</reference>
<dbReference type="EMBL" id="KV425634">
    <property type="protein sequence ID" value="KZT19747.1"/>
    <property type="molecule type" value="Genomic_DNA"/>
</dbReference>
<proteinExistence type="predicted"/>